<keyword evidence="1" id="KW-0175">Coiled coil</keyword>
<feature type="chain" id="PRO_5002137468" description="Conjugal transfer protein TraH" evidence="2">
    <location>
        <begin position="23"/>
        <end position="468"/>
    </location>
</feature>
<dbReference type="AlphaFoldDB" id="A0A0C1QJ61"/>
<evidence type="ECO:0000256" key="1">
    <source>
        <dbReference type="SAM" id="Coils"/>
    </source>
</evidence>
<reference evidence="3 4" key="1">
    <citation type="submission" date="2014-11" db="EMBL/GenBank/DDBJ databases">
        <title>A Rickettsiales Symbiont of Amoebae With Ancient Features.</title>
        <authorList>
            <person name="Schulz F."/>
            <person name="Martijn J."/>
            <person name="Wascher F."/>
            <person name="Kostanjsek R."/>
            <person name="Ettema T.J."/>
            <person name="Horn M."/>
        </authorList>
    </citation>
    <scope>NUCLEOTIDE SEQUENCE [LARGE SCALE GENOMIC DNA]</scope>
    <source>
        <strain evidence="3 4">UWC36</strain>
    </source>
</reference>
<dbReference type="OrthoDB" id="9797479at2"/>
<dbReference type="Proteomes" id="UP000031258">
    <property type="component" value="Unassembled WGS sequence"/>
</dbReference>
<evidence type="ECO:0000313" key="4">
    <source>
        <dbReference type="Proteomes" id="UP000031258"/>
    </source>
</evidence>
<dbReference type="RefSeq" id="WP_039459094.1">
    <property type="nucleotide sequence ID" value="NZ_JSWE01000208.1"/>
</dbReference>
<protein>
    <recommendedName>
        <fullName evidence="5">Conjugal transfer protein TraH</fullName>
    </recommendedName>
</protein>
<dbReference type="Pfam" id="PF06122">
    <property type="entry name" value="TraH"/>
    <property type="match status" value="1"/>
</dbReference>
<feature type="coiled-coil region" evidence="1">
    <location>
        <begin position="391"/>
        <end position="433"/>
    </location>
</feature>
<keyword evidence="4" id="KW-1185">Reference proteome</keyword>
<comment type="caution">
    <text evidence="3">The sequence shown here is derived from an EMBL/GenBank/DDBJ whole genome shotgun (WGS) entry which is preliminary data.</text>
</comment>
<evidence type="ECO:0008006" key="5">
    <source>
        <dbReference type="Google" id="ProtNLM"/>
    </source>
</evidence>
<evidence type="ECO:0000256" key="2">
    <source>
        <dbReference type="SAM" id="SignalP"/>
    </source>
</evidence>
<dbReference type="EMBL" id="JSWE01000208">
    <property type="protein sequence ID" value="KIE04238.1"/>
    <property type="molecule type" value="Genomic_DNA"/>
</dbReference>
<proteinExistence type="predicted"/>
<sequence>MKRIISLSIILSLSLSNAYAGAGEELKGINKELSNVWSALGTETVTNSARYYKGQQRGHYTMGSMYFARKKKNRPLVSVNFPEIDLDRSCYSQGVLNFGGISFISGDELKNKMQNIVQQAGMMFAYLGVSSISPVVGETLQEVYSKLQELGGFLADECQAAKQIVSFAGDQLSQHSAVAKDIFTKVETGAGSKKDLSSAYKDFPKGKTAALNKAATKDERLTVQDINIAWKALEKLSGSADKELKELMMTISGTIIIKAPKNDSDAPSYQYISSTVTSPGLLEAMLKGSKSMKVLKCAKTDTKCLSITEADKFIDEKESFEHKVSEYFDKFKEALQKDEELAEADQKFLAKAGVAAFKNYDVIFQYTNANPEYEQGILVEIVAWNILYNYLSDILKEVNEAANNLQLAANDELKEFRNSVKSAQKLLADFEMKDMSRYKLQLFLVKRSENMEQIMADETAQILSMARN</sequence>
<accession>A0A0C1QJ61</accession>
<dbReference type="STRING" id="86105.NF27_IP00060"/>
<organism evidence="3 4">
    <name type="scientific">Candidatus Jidaibacter acanthamoebae</name>
    <dbReference type="NCBI Taxonomy" id="86105"/>
    <lineage>
        <taxon>Bacteria</taxon>
        <taxon>Pseudomonadati</taxon>
        <taxon>Pseudomonadota</taxon>
        <taxon>Alphaproteobacteria</taxon>
        <taxon>Rickettsiales</taxon>
        <taxon>Candidatus Midichloriaceae</taxon>
        <taxon>Candidatus Jidaibacter</taxon>
    </lineage>
</organism>
<evidence type="ECO:0000313" key="3">
    <source>
        <dbReference type="EMBL" id="KIE04238.1"/>
    </source>
</evidence>
<name>A0A0C1QJ61_9RICK</name>
<dbReference type="InterPro" id="IPR010927">
    <property type="entry name" value="T4SS_TraH"/>
</dbReference>
<gene>
    <name evidence="3" type="ORF">NF27_IP00060</name>
</gene>
<feature type="signal peptide" evidence="2">
    <location>
        <begin position="1"/>
        <end position="22"/>
    </location>
</feature>
<keyword evidence="2" id="KW-0732">Signal</keyword>